<name>A0A1M6NAT8_9FIRM</name>
<gene>
    <name evidence="6" type="ORF">SAMN02745170_03715</name>
</gene>
<dbReference type="AlphaFoldDB" id="A0A1M6NAT8"/>
<evidence type="ECO:0000256" key="3">
    <source>
        <dbReference type="ARBA" id="ARBA00023125"/>
    </source>
</evidence>
<dbReference type="InterPro" id="IPR036388">
    <property type="entry name" value="WH-like_DNA-bd_sf"/>
</dbReference>
<dbReference type="InterPro" id="IPR000847">
    <property type="entry name" value="LysR_HTH_N"/>
</dbReference>
<dbReference type="FunFam" id="1.10.10.10:FF:000001">
    <property type="entry name" value="LysR family transcriptional regulator"/>
    <property type="match status" value="1"/>
</dbReference>
<organism evidence="6 7">
    <name type="scientific">Propionispora hippei DSM 15287</name>
    <dbReference type="NCBI Taxonomy" id="1123003"/>
    <lineage>
        <taxon>Bacteria</taxon>
        <taxon>Bacillati</taxon>
        <taxon>Bacillota</taxon>
        <taxon>Negativicutes</taxon>
        <taxon>Selenomonadales</taxon>
        <taxon>Sporomusaceae</taxon>
        <taxon>Propionispora</taxon>
    </lineage>
</organism>
<dbReference type="EMBL" id="FQZD01000051">
    <property type="protein sequence ID" value="SHJ92829.1"/>
    <property type="molecule type" value="Genomic_DNA"/>
</dbReference>
<accession>A0A1M6NAT8</accession>
<dbReference type="InterPro" id="IPR050950">
    <property type="entry name" value="HTH-type_LysR_regulators"/>
</dbReference>
<dbReference type="PANTHER" id="PTHR30419">
    <property type="entry name" value="HTH-TYPE TRANSCRIPTIONAL REGULATOR YBHD"/>
    <property type="match status" value="1"/>
</dbReference>
<dbReference type="GO" id="GO:0005829">
    <property type="term" value="C:cytosol"/>
    <property type="evidence" value="ECO:0007669"/>
    <property type="project" value="TreeGrafter"/>
</dbReference>
<keyword evidence="2" id="KW-0805">Transcription regulation</keyword>
<proteinExistence type="inferred from homology"/>
<dbReference type="PRINTS" id="PR00039">
    <property type="entry name" value="HTHLYSR"/>
</dbReference>
<comment type="similarity">
    <text evidence="1">Belongs to the LysR transcriptional regulatory family.</text>
</comment>
<dbReference type="OrthoDB" id="1624015at2"/>
<evidence type="ECO:0000313" key="6">
    <source>
        <dbReference type="EMBL" id="SHJ92829.1"/>
    </source>
</evidence>
<dbReference type="SUPFAM" id="SSF46785">
    <property type="entry name" value="Winged helix' DNA-binding domain"/>
    <property type="match status" value="1"/>
</dbReference>
<dbReference type="RefSeq" id="WP_149736253.1">
    <property type="nucleotide sequence ID" value="NZ_FQZD01000051.1"/>
</dbReference>
<dbReference type="GO" id="GO:0003677">
    <property type="term" value="F:DNA binding"/>
    <property type="evidence" value="ECO:0007669"/>
    <property type="project" value="UniProtKB-KW"/>
</dbReference>
<evidence type="ECO:0000256" key="1">
    <source>
        <dbReference type="ARBA" id="ARBA00009437"/>
    </source>
</evidence>
<evidence type="ECO:0000256" key="4">
    <source>
        <dbReference type="ARBA" id="ARBA00023163"/>
    </source>
</evidence>
<dbReference type="GO" id="GO:0003700">
    <property type="term" value="F:DNA-binding transcription factor activity"/>
    <property type="evidence" value="ECO:0007669"/>
    <property type="project" value="InterPro"/>
</dbReference>
<reference evidence="6 7" key="1">
    <citation type="submission" date="2016-11" db="EMBL/GenBank/DDBJ databases">
        <authorList>
            <person name="Varghese N."/>
            <person name="Submissions S."/>
        </authorList>
    </citation>
    <scope>NUCLEOTIDE SEQUENCE [LARGE SCALE GENOMIC DNA]</scope>
    <source>
        <strain evidence="6 7">DSM 15287</strain>
    </source>
</reference>
<keyword evidence="7" id="KW-1185">Reference proteome</keyword>
<dbReference type="SUPFAM" id="SSF53850">
    <property type="entry name" value="Periplasmic binding protein-like II"/>
    <property type="match status" value="1"/>
</dbReference>
<protein>
    <submittedName>
        <fullName evidence="6">DNA-binding transcriptional regulator, LysR family</fullName>
    </submittedName>
</protein>
<keyword evidence="3 6" id="KW-0238">DNA-binding</keyword>
<dbReference type="Proteomes" id="UP000322917">
    <property type="component" value="Unassembled WGS sequence"/>
</dbReference>
<dbReference type="Pfam" id="PF03466">
    <property type="entry name" value="LysR_substrate"/>
    <property type="match status" value="1"/>
</dbReference>
<keyword evidence="4" id="KW-0804">Transcription</keyword>
<evidence type="ECO:0000256" key="2">
    <source>
        <dbReference type="ARBA" id="ARBA00023015"/>
    </source>
</evidence>
<dbReference type="Gene3D" id="3.40.190.290">
    <property type="match status" value="1"/>
</dbReference>
<dbReference type="Gene3D" id="1.10.10.10">
    <property type="entry name" value="Winged helix-like DNA-binding domain superfamily/Winged helix DNA-binding domain"/>
    <property type="match status" value="1"/>
</dbReference>
<dbReference type="PROSITE" id="PS50931">
    <property type="entry name" value="HTH_LYSR"/>
    <property type="match status" value="1"/>
</dbReference>
<dbReference type="InterPro" id="IPR005119">
    <property type="entry name" value="LysR_subst-bd"/>
</dbReference>
<dbReference type="InterPro" id="IPR036390">
    <property type="entry name" value="WH_DNA-bd_sf"/>
</dbReference>
<dbReference type="Pfam" id="PF00126">
    <property type="entry name" value="HTH_1"/>
    <property type="match status" value="1"/>
</dbReference>
<evidence type="ECO:0000259" key="5">
    <source>
        <dbReference type="PROSITE" id="PS50931"/>
    </source>
</evidence>
<evidence type="ECO:0000313" key="7">
    <source>
        <dbReference type="Proteomes" id="UP000322917"/>
    </source>
</evidence>
<feature type="domain" description="HTH lysR-type" evidence="5">
    <location>
        <begin position="1"/>
        <end position="58"/>
    </location>
</feature>
<dbReference type="PANTHER" id="PTHR30419:SF8">
    <property type="entry name" value="NITROGEN ASSIMILATION TRANSCRIPTIONAL ACTIVATOR-RELATED"/>
    <property type="match status" value="1"/>
</dbReference>
<sequence length="295" mass="34217">MEIKQLKYFLQICKDESFSKAAKNLYITQQGLSKAIKNLEEEIHAPVFYRTVTGVKLTQYGEYLQEKSKHILQEADVILDDIKQMNRFNEGTVNVAFSFGVISALTPAFISGFREIYPHIELNIREYEDYYCEEAVFNEEADVGFTIAPVEKTKFNVIIVKQDKMCLLVNEHNHLSLKSQVDFSEIKNEKFIIVNENFKLYHNFTNKCREAGFEPEIYFTTMEMILVHNLSRLNKGVGVSVHFITNDVANVRPITFIDPSCTWEVCLITKKNCITSYITKTFINYTLRMYGLEAK</sequence>